<name>M1VRF9_STRSU</name>
<dbReference type="Pfam" id="PF13439">
    <property type="entry name" value="Glyco_transf_4"/>
    <property type="match status" value="1"/>
</dbReference>
<sequence>MKVLIISNMYPDDKNPSYGVFVEKFCNQLEKIGISYNLSVMNKANSRISKIKKYIFFYIDALTRILFSKYDLIYVHYASHSSIPVLLAKPFIRSKVYVNVHGSDIFPENKKQLMMQNITKCILLQSDKIIVPSEYFFKYIAKEFSVEEKKIEIYPSAGIDTNIFKMNLEVKNPQFQQILENRGNKKIFGFCGRISEGKGWDTFIHAIDYLKKSERLRGIYVLVGDGPQSDELERLIEEKNLGNTVIYFKQLLPQIELASFFSTIDYLVFPTRRKGESLGLVALESMACGTPVICSNFAAPKHYIDDGKNGIKFEVNSPSSLAEAIFRAENQALTDYYRMSDSARETASEYFEDNILPKLEKIIKQ</sequence>
<reference evidence="3" key="1">
    <citation type="journal article" date="2013" name="Appl. Environ. Microbiol.">
        <title>Genetic analysis of capsular polysaccharide synthesis gene clusters from all serotypes of Streptococcus suis: potential mechanisms for generation of capsular variation.</title>
        <authorList>
            <person name="Okura M."/>
            <person name="Takamatsu D."/>
            <person name="Maruyama F."/>
            <person name="Nozawa T."/>
            <person name="Nakagawa I."/>
            <person name="Osaki M."/>
            <person name="Sekizaki T."/>
            <person name="Gottschalk M."/>
            <person name="Kumagai Y."/>
            <person name="Hamada S."/>
        </authorList>
    </citation>
    <scope>NUCLEOTIDE SEQUENCE</scope>
    <source>
        <strain evidence="3">88-1861</strain>
    </source>
</reference>
<evidence type="ECO:0000259" key="2">
    <source>
        <dbReference type="Pfam" id="PF13439"/>
    </source>
</evidence>
<dbReference type="AlphaFoldDB" id="M1VRF9"/>
<evidence type="ECO:0000313" key="3">
    <source>
        <dbReference type="EMBL" id="BAM94848.1"/>
    </source>
</evidence>
<dbReference type="InterPro" id="IPR050194">
    <property type="entry name" value="Glycosyltransferase_grp1"/>
</dbReference>
<dbReference type="Pfam" id="PF00534">
    <property type="entry name" value="Glycos_transf_1"/>
    <property type="match status" value="1"/>
</dbReference>
<dbReference type="SUPFAM" id="SSF53756">
    <property type="entry name" value="UDP-Glycosyltransferase/glycogen phosphorylase"/>
    <property type="match status" value="1"/>
</dbReference>
<dbReference type="GO" id="GO:0016757">
    <property type="term" value="F:glycosyltransferase activity"/>
    <property type="evidence" value="ECO:0007669"/>
    <property type="project" value="InterPro"/>
</dbReference>
<dbReference type="Gene3D" id="3.40.50.2000">
    <property type="entry name" value="Glycogen Phosphorylase B"/>
    <property type="match status" value="2"/>
</dbReference>
<keyword evidence="3" id="KW-0808">Transferase</keyword>
<dbReference type="EMBL" id="AB737828">
    <property type="protein sequence ID" value="BAM94848.1"/>
    <property type="molecule type" value="Genomic_DNA"/>
</dbReference>
<proteinExistence type="predicted"/>
<dbReference type="PANTHER" id="PTHR45947:SF3">
    <property type="entry name" value="SULFOQUINOVOSYL TRANSFERASE SQD2"/>
    <property type="match status" value="1"/>
</dbReference>
<accession>M1VRF9</accession>
<dbReference type="CDD" id="cd03801">
    <property type="entry name" value="GT4_PimA-like"/>
    <property type="match status" value="1"/>
</dbReference>
<feature type="domain" description="Glycosyltransferase subfamily 4-like N-terminal" evidence="2">
    <location>
        <begin position="49"/>
        <end position="155"/>
    </location>
</feature>
<dbReference type="InterPro" id="IPR001296">
    <property type="entry name" value="Glyco_trans_1"/>
</dbReference>
<evidence type="ECO:0000259" key="1">
    <source>
        <dbReference type="Pfam" id="PF00534"/>
    </source>
</evidence>
<gene>
    <name evidence="3" type="primary">cps22H</name>
</gene>
<protein>
    <submittedName>
        <fullName evidence="3">Glycosyltransferase</fullName>
    </submittedName>
</protein>
<dbReference type="PANTHER" id="PTHR45947">
    <property type="entry name" value="SULFOQUINOVOSYL TRANSFERASE SQD2"/>
    <property type="match status" value="1"/>
</dbReference>
<feature type="domain" description="Glycosyl transferase family 1" evidence="1">
    <location>
        <begin position="175"/>
        <end position="344"/>
    </location>
</feature>
<dbReference type="InterPro" id="IPR028098">
    <property type="entry name" value="Glyco_trans_4-like_N"/>
</dbReference>
<organism evidence="3">
    <name type="scientific">Streptococcus suis</name>
    <dbReference type="NCBI Taxonomy" id="1307"/>
    <lineage>
        <taxon>Bacteria</taxon>
        <taxon>Bacillati</taxon>
        <taxon>Bacillota</taxon>
        <taxon>Bacilli</taxon>
        <taxon>Lactobacillales</taxon>
        <taxon>Streptococcaceae</taxon>
        <taxon>Streptococcus</taxon>
    </lineage>
</organism>